<accession>A0A8D9BVP2</accession>
<sequence length="100" mass="11501">MNHKVTNYANVRLFVCVITTKLNTCLSCIYLSFIFSNFVFISKLALKFTRYQSIRYTLLFIFQCTHQARVSIYSAGTKLMTKIISVHGIDVIVTHLPSNE</sequence>
<name>A0A8D9BVP2_9HEMI</name>
<reference evidence="1" key="1">
    <citation type="submission" date="2021-05" db="EMBL/GenBank/DDBJ databases">
        <authorList>
            <person name="Alioto T."/>
            <person name="Alioto T."/>
            <person name="Gomez Garrido J."/>
        </authorList>
    </citation>
    <scope>NUCLEOTIDE SEQUENCE</scope>
</reference>
<organism evidence="1">
    <name type="scientific">Cacopsylla melanoneura</name>
    <dbReference type="NCBI Taxonomy" id="428564"/>
    <lineage>
        <taxon>Eukaryota</taxon>
        <taxon>Metazoa</taxon>
        <taxon>Ecdysozoa</taxon>
        <taxon>Arthropoda</taxon>
        <taxon>Hexapoda</taxon>
        <taxon>Insecta</taxon>
        <taxon>Pterygota</taxon>
        <taxon>Neoptera</taxon>
        <taxon>Paraneoptera</taxon>
        <taxon>Hemiptera</taxon>
        <taxon>Sternorrhyncha</taxon>
        <taxon>Psylloidea</taxon>
        <taxon>Psyllidae</taxon>
        <taxon>Psyllinae</taxon>
        <taxon>Cacopsylla</taxon>
    </lineage>
</organism>
<evidence type="ECO:0000313" key="1">
    <source>
        <dbReference type="EMBL" id="CAG6791071.1"/>
    </source>
</evidence>
<dbReference type="EMBL" id="HBUF01674387">
    <property type="protein sequence ID" value="CAG6791071.1"/>
    <property type="molecule type" value="Transcribed_RNA"/>
</dbReference>
<dbReference type="AlphaFoldDB" id="A0A8D9BVP2"/>
<proteinExistence type="predicted"/>
<protein>
    <submittedName>
        <fullName evidence="1">Uncharacterized protein</fullName>
    </submittedName>
</protein>